<dbReference type="OrthoDB" id="5345392at2759"/>
<evidence type="ECO:0000313" key="1">
    <source>
        <dbReference type="Proteomes" id="UP000515204"/>
    </source>
</evidence>
<proteinExistence type="predicted"/>
<organism evidence="1 2">
    <name type="scientific">Dinoponera quadriceps</name>
    <name type="common">South American ant</name>
    <dbReference type="NCBI Taxonomy" id="609295"/>
    <lineage>
        <taxon>Eukaryota</taxon>
        <taxon>Metazoa</taxon>
        <taxon>Ecdysozoa</taxon>
        <taxon>Arthropoda</taxon>
        <taxon>Hexapoda</taxon>
        <taxon>Insecta</taxon>
        <taxon>Pterygota</taxon>
        <taxon>Neoptera</taxon>
        <taxon>Endopterygota</taxon>
        <taxon>Hymenoptera</taxon>
        <taxon>Apocrita</taxon>
        <taxon>Aculeata</taxon>
        <taxon>Formicoidea</taxon>
        <taxon>Formicidae</taxon>
        <taxon>Ponerinae</taxon>
        <taxon>Ponerini</taxon>
        <taxon>Dinoponera</taxon>
    </lineage>
</organism>
<evidence type="ECO:0000313" key="2">
    <source>
        <dbReference type="RefSeq" id="XP_014487163.1"/>
    </source>
</evidence>
<dbReference type="AlphaFoldDB" id="A0A6P3Y9T1"/>
<name>A0A6P3Y9T1_DINQU</name>
<accession>A0A6P3Y9T1</accession>
<gene>
    <name evidence="2" type="primary">LOC106750962</name>
</gene>
<protein>
    <submittedName>
        <fullName evidence="2">Mpv17-like protein 2 isoform X4</fullName>
    </submittedName>
</protein>
<sequence length="104" mass="11863">MAMSMARGAKLVFGRVSVLKERLFSPKNLLYTNVGISIFLSGAGDVIEQHYEILKGQWDRWSFTRTRNMAISGMSIGILCHYWYNFLDAKMIGRTLGIVLRKLC</sequence>
<dbReference type="RefSeq" id="XP_014487163.1">
    <property type="nucleotide sequence ID" value="XM_014631677.1"/>
</dbReference>
<reference evidence="2" key="1">
    <citation type="submission" date="2025-08" db="UniProtKB">
        <authorList>
            <consortium name="RefSeq"/>
        </authorList>
    </citation>
    <scope>IDENTIFICATION</scope>
</reference>
<dbReference type="Proteomes" id="UP000515204">
    <property type="component" value="Unplaced"/>
</dbReference>
<dbReference type="GeneID" id="106750962"/>
<keyword evidence="1" id="KW-1185">Reference proteome</keyword>